<evidence type="ECO:0000259" key="16">
    <source>
        <dbReference type="PROSITE" id="PS50076"/>
    </source>
</evidence>
<evidence type="ECO:0000256" key="5">
    <source>
        <dbReference type="ARBA" id="ARBA00022723"/>
    </source>
</evidence>
<feature type="binding site" evidence="14">
    <location>
        <position position="183"/>
    </location>
    <ligand>
        <name>Zn(2+)</name>
        <dbReference type="ChEBI" id="CHEBI:29105"/>
        <label>2</label>
    </ligand>
</feature>
<feature type="repeat" description="CXXCXGXG motif" evidence="14">
    <location>
        <begin position="163"/>
        <end position="170"/>
    </location>
</feature>
<evidence type="ECO:0000313" key="19">
    <source>
        <dbReference type="Proteomes" id="UP000664414"/>
    </source>
</evidence>
<evidence type="ECO:0000259" key="17">
    <source>
        <dbReference type="PROSITE" id="PS51188"/>
    </source>
</evidence>
<dbReference type="PANTHER" id="PTHR43096:SF48">
    <property type="entry name" value="CHAPERONE PROTEIN DNAJ"/>
    <property type="match status" value="1"/>
</dbReference>
<dbReference type="PANTHER" id="PTHR43096">
    <property type="entry name" value="DNAJ HOMOLOG 1, MITOCHONDRIAL-RELATED"/>
    <property type="match status" value="1"/>
</dbReference>
<organism evidence="18 19">
    <name type="scientific">Candidatus Paracaedimonas acanthamoebae</name>
    <dbReference type="NCBI Taxonomy" id="244581"/>
    <lineage>
        <taxon>Bacteria</taxon>
        <taxon>Pseudomonadati</taxon>
        <taxon>Pseudomonadota</taxon>
        <taxon>Alphaproteobacteria</taxon>
        <taxon>Holosporales</taxon>
        <taxon>Caedimonadaceae</taxon>
        <taxon>Candidatus Paracaedimonas</taxon>
    </lineage>
</organism>
<dbReference type="CDD" id="cd10747">
    <property type="entry name" value="DnaJ_C"/>
    <property type="match status" value="1"/>
</dbReference>
<dbReference type="InterPro" id="IPR008971">
    <property type="entry name" value="HSP40/DnaJ_pept-bd"/>
</dbReference>
<dbReference type="GO" id="GO:0005524">
    <property type="term" value="F:ATP binding"/>
    <property type="evidence" value="ECO:0007669"/>
    <property type="project" value="InterPro"/>
</dbReference>
<dbReference type="FunFam" id="2.60.260.20:FF:000004">
    <property type="entry name" value="Molecular chaperone DnaJ"/>
    <property type="match status" value="1"/>
</dbReference>
<keyword evidence="4 14" id="KW-0235">DNA replication</keyword>
<dbReference type="PROSITE" id="PS51188">
    <property type="entry name" value="ZF_CR"/>
    <property type="match status" value="1"/>
</dbReference>
<comment type="subunit">
    <text evidence="2 14">Homodimer.</text>
</comment>
<dbReference type="GO" id="GO:0042026">
    <property type="term" value="P:protein refolding"/>
    <property type="evidence" value="ECO:0007669"/>
    <property type="project" value="TreeGrafter"/>
</dbReference>
<feature type="repeat" description="CXXCXGXG motif" evidence="14">
    <location>
        <begin position="216"/>
        <end position="223"/>
    </location>
</feature>
<comment type="domain">
    <text evidence="14">The J domain is necessary and sufficient to stimulate DnaK ATPase activity. Zinc center 1 plays an important role in the autonomous, DnaK-independent chaperone activity of DnaJ. Zinc center 2 is essential for interaction with DnaK and for DnaJ activity.</text>
</comment>
<comment type="similarity">
    <text evidence="12 14">Belongs to the DnaJ family.</text>
</comment>
<protein>
    <recommendedName>
        <fullName evidence="13 14">Chaperone protein DnaJ</fullName>
    </recommendedName>
</protein>
<accession>A0A8J7PZA2</accession>
<feature type="repeat" description="CXXCXGXG motif" evidence="14">
    <location>
        <begin position="180"/>
        <end position="187"/>
    </location>
</feature>
<evidence type="ECO:0000256" key="15">
    <source>
        <dbReference type="PROSITE-ProRule" id="PRU00546"/>
    </source>
</evidence>
<feature type="binding site" evidence="14">
    <location>
        <position position="219"/>
    </location>
    <ligand>
        <name>Zn(2+)</name>
        <dbReference type="ChEBI" id="CHEBI:29105"/>
        <label>1</label>
    </ligand>
</feature>
<comment type="function">
    <text evidence="11 14">Participates actively in the response to hyperosmotic and heat shock by preventing the aggregation of stress-denatured proteins and by disaggregating proteins, also in an autonomous, DnaK-independent fashion. Unfolded proteins bind initially to DnaJ; upon interaction with the DnaJ-bound protein, DnaK hydrolyzes its bound ATP, resulting in the formation of a stable complex. GrpE releases ADP from DnaK; ATP binding to DnaK triggers the release of the substrate protein, thus completing the reaction cycle. Several rounds of ATP-dependent interactions between DnaJ, DnaK and GrpE are required for fully efficient folding. Also involved, together with DnaK and GrpE, in the DNA replication of plasmids through activation of initiation proteins.</text>
</comment>
<keyword evidence="10 14" id="KW-0143">Chaperone</keyword>
<dbReference type="PROSITE" id="PS50076">
    <property type="entry name" value="DNAJ_2"/>
    <property type="match status" value="1"/>
</dbReference>
<feature type="domain" description="J" evidence="16">
    <location>
        <begin position="6"/>
        <end position="71"/>
    </location>
</feature>
<evidence type="ECO:0000256" key="8">
    <source>
        <dbReference type="ARBA" id="ARBA00022833"/>
    </source>
</evidence>
<evidence type="ECO:0000256" key="1">
    <source>
        <dbReference type="ARBA" id="ARBA00004496"/>
    </source>
</evidence>
<evidence type="ECO:0000256" key="11">
    <source>
        <dbReference type="ARBA" id="ARBA00053423"/>
    </source>
</evidence>
<evidence type="ECO:0000256" key="4">
    <source>
        <dbReference type="ARBA" id="ARBA00022705"/>
    </source>
</evidence>
<dbReference type="GO" id="GO:0005737">
    <property type="term" value="C:cytoplasm"/>
    <property type="evidence" value="ECO:0007669"/>
    <property type="project" value="UniProtKB-SubCell"/>
</dbReference>
<feature type="domain" description="CR-type" evidence="17">
    <location>
        <begin position="150"/>
        <end position="228"/>
    </location>
</feature>
<dbReference type="GO" id="GO:0008270">
    <property type="term" value="F:zinc ion binding"/>
    <property type="evidence" value="ECO:0007669"/>
    <property type="project" value="UniProtKB-UniRule"/>
</dbReference>
<keyword evidence="7 14" id="KW-0863">Zinc-finger</keyword>
<name>A0A8J7PZA2_9PROT</name>
<feature type="binding site" evidence="14">
    <location>
        <position position="163"/>
    </location>
    <ligand>
        <name>Zn(2+)</name>
        <dbReference type="ChEBI" id="CHEBI:29105"/>
        <label>1</label>
    </ligand>
</feature>
<sequence length="400" mass="43806">MTEKRDYYEMLGISKDASADDLKKAYRKLAMKYHPDRNQSDKEAEKKFKEINEAYEILKDDQKRAAYDRYGHAAFDPAAGGFGGGGRGSNGPGFDFHFSQGGGGFSDIFEEVFSEFMGGGARQQGATSSAQRGSDLRYNLKITLEDAFKGAQTTIKLNTPVKCDTCEGHGTAKGTKPETCTTCRGRGSIRMQQGFFSVERTCTTCHGAGQLIKDPCKGCRGTGRKTGERTLSVAIPAGIEDGSRIRLAGEGEAGLRGGPAGDLYVFVAIEDHRLFEREGSDLYCKTPISFGTAALGGTLEMPTIDGNHVRVTIPEGTQSGRQFRLKGKGMSILRRSGRGDMIIQVNIETPVHLNKRQKELLKELDETMKKGDHTPENDKFMAKIKKFLEGLKHCLSLWGL</sequence>
<dbReference type="NCBIfam" id="NF008035">
    <property type="entry name" value="PRK10767.1"/>
    <property type="match status" value="1"/>
</dbReference>
<dbReference type="InterPro" id="IPR001623">
    <property type="entry name" value="DnaJ_domain"/>
</dbReference>
<evidence type="ECO:0000256" key="3">
    <source>
        <dbReference type="ARBA" id="ARBA00022490"/>
    </source>
</evidence>
<dbReference type="Gene3D" id="2.10.230.10">
    <property type="entry name" value="Heat shock protein DnaJ, cysteine-rich domain"/>
    <property type="match status" value="1"/>
</dbReference>
<feature type="binding site" evidence="14">
    <location>
        <position position="202"/>
    </location>
    <ligand>
        <name>Zn(2+)</name>
        <dbReference type="ChEBI" id="CHEBI:29105"/>
        <label>2</label>
    </ligand>
</feature>
<gene>
    <name evidence="14 18" type="primary">dnaJ</name>
    <name evidence="18" type="ORF">J0H12_00130</name>
</gene>
<dbReference type="FunFam" id="1.10.287.110:FF:000034">
    <property type="entry name" value="Chaperone protein DnaJ"/>
    <property type="match status" value="1"/>
</dbReference>
<keyword evidence="8 14" id="KW-0862">Zinc</keyword>
<keyword evidence="9 14" id="KW-0346">Stress response</keyword>
<dbReference type="Proteomes" id="UP000664414">
    <property type="component" value="Unassembled WGS sequence"/>
</dbReference>
<comment type="caution">
    <text evidence="18">The sequence shown here is derived from an EMBL/GenBank/DDBJ whole genome shotgun (WGS) entry which is preliminary data.</text>
</comment>
<evidence type="ECO:0000256" key="2">
    <source>
        <dbReference type="ARBA" id="ARBA00011738"/>
    </source>
</evidence>
<evidence type="ECO:0000256" key="12">
    <source>
        <dbReference type="ARBA" id="ARBA00061004"/>
    </source>
</evidence>
<dbReference type="InterPro" id="IPR036869">
    <property type="entry name" value="J_dom_sf"/>
</dbReference>
<dbReference type="GO" id="GO:0009408">
    <property type="term" value="P:response to heat"/>
    <property type="evidence" value="ECO:0007669"/>
    <property type="project" value="InterPro"/>
</dbReference>
<feature type="repeat" description="CXXCXGXG motif" evidence="14">
    <location>
        <begin position="202"/>
        <end position="209"/>
    </location>
</feature>
<evidence type="ECO:0000256" key="13">
    <source>
        <dbReference type="ARBA" id="ARBA00067609"/>
    </source>
</evidence>
<dbReference type="Gene3D" id="2.60.260.20">
    <property type="entry name" value="Urease metallochaperone UreE, N-terminal domain"/>
    <property type="match status" value="2"/>
</dbReference>
<evidence type="ECO:0000313" key="18">
    <source>
        <dbReference type="EMBL" id="MBN9412321.1"/>
    </source>
</evidence>
<dbReference type="PRINTS" id="PR00625">
    <property type="entry name" value="JDOMAIN"/>
</dbReference>
<dbReference type="HAMAP" id="MF_01152">
    <property type="entry name" value="DnaJ"/>
    <property type="match status" value="1"/>
</dbReference>
<reference evidence="18" key="1">
    <citation type="submission" date="2021-02" db="EMBL/GenBank/DDBJ databases">
        <title>Thiocyanate and organic carbon inputs drive convergent selection for specific autotrophic Afipia and Thiobacillus strains within complex microbiomes.</title>
        <authorList>
            <person name="Huddy R.J."/>
            <person name="Sachdeva R."/>
            <person name="Kadzinga F."/>
            <person name="Kantor R.S."/>
            <person name="Harrison S.T.L."/>
            <person name="Banfield J.F."/>
        </authorList>
    </citation>
    <scope>NUCLEOTIDE SEQUENCE</scope>
    <source>
        <strain evidence="18">SCN18_10_11_15_R4_P_38_20</strain>
    </source>
</reference>
<dbReference type="FunFam" id="2.10.230.10:FF:000002">
    <property type="entry name" value="Molecular chaperone DnaJ"/>
    <property type="match status" value="1"/>
</dbReference>
<dbReference type="SUPFAM" id="SSF49493">
    <property type="entry name" value="HSP40/DnaJ peptide-binding domain"/>
    <property type="match status" value="2"/>
</dbReference>
<comment type="subcellular location">
    <subcellularLocation>
        <location evidence="1 14">Cytoplasm</location>
    </subcellularLocation>
</comment>
<feature type="binding site" evidence="14">
    <location>
        <position position="205"/>
    </location>
    <ligand>
        <name>Zn(2+)</name>
        <dbReference type="ChEBI" id="CHEBI:29105"/>
        <label>2</label>
    </ligand>
</feature>
<dbReference type="GO" id="GO:0031072">
    <property type="term" value="F:heat shock protein binding"/>
    <property type="evidence" value="ECO:0007669"/>
    <property type="project" value="InterPro"/>
</dbReference>
<proteinExistence type="inferred from homology"/>
<comment type="cofactor">
    <cofactor evidence="14">
        <name>Zn(2+)</name>
        <dbReference type="ChEBI" id="CHEBI:29105"/>
    </cofactor>
    <text evidence="14">Binds 2 Zn(2+) ions per monomer.</text>
</comment>
<keyword evidence="5 14" id="KW-0479">Metal-binding</keyword>
<dbReference type="GO" id="GO:0051082">
    <property type="term" value="F:unfolded protein binding"/>
    <property type="evidence" value="ECO:0007669"/>
    <property type="project" value="UniProtKB-UniRule"/>
</dbReference>
<feature type="binding site" evidence="14">
    <location>
        <position position="166"/>
    </location>
    <ligand>
        <name>Zn(2+)</name>
        <dbReference type="ChEBI" id="CHEBI:29105"/>
        <label>1</label>
    </ligand>
</feature>
<dbReference type="Pfam" id="PF00684">
    <property type="entry name" value="DnaJ_CXXCXGXG"/>
    <property type="match status" value="1"/>
</dbReference>
<dbReference type="InterPro" id="IPR012724">
    <property type="entry name" value="DnaJ"/>
</dbReference>
<keyword evidence="6 14" id="KW-0677">Repeat</keyword>
<evidence type="ECO:0000256" key="14">
    <source>
        <dbReference type="HAMAP-Rule" id="MF_01152"/>
    </source>
</evidence>
<dbReference type="Pfam" id="PF00226">
    <property type="entry name" value="DnaJ"/>
    <property type="match status" value="1"/>
</dbReference>
<feature type="binding site" evidence="14">
    <location>
        <position position="216"/>
    </location>
    <ligand>
        <name>Zn(2+)</name>
        <dbReference type="ChEBI" id="CHEBI:29105"/>
        <label>1</label>
    </ligand>
</feature>
<dbReference type="SUPFAM" id="SSF57938">
    <property type="entry name" value="DnaJ/Hsp40 cysteine-rich domain"/>
    <property type="match status" value="1"/>
</dbReference>
<dbReference type="GO" id="GO:0006260">
    <property type="term" value="P:DNA replication"/>
    <property type="evidence" value="ECO:0007669"/>
    <property type="project" value="UniProtKB-KW"/>
</dbReference>
<dbReference type="InterPro" id="IPR001305">
    <property type="entry name" value="HSP_DnaJ_Cys-rich_dom"/>
</dbReference>
<dbReference type="SMART" id="SM00271">
    <property type="entry name" value="DnaJ"/>
    <property type="match status" value="1"/>
</dbReference>
<dbReference type="EMBL" id="JAFKGL010000010">
    <property type="protein sequence ID" value="MBN9412321.1"/>
    <property type="molecule type" value="Genomic_DNA"/>
</dbReference>
<evidence type="ECO:0000256" key="7">
    <source>
        <dbReference type="ARBA" id="ARBA00022771"/>
    </source>
</evidence>
<dbReference type="CDD" id="cd10719">
    <property type="entry name" value="DnaJ_zf"/>
    <property type="match status" value="1"/>
</dbReference>
<keyword evidence="3 14" id="KW-0963">Cytoplasm</keyword>
<dbReference type="InterPro" id="IPR036410">
    <property type="entry name" value="HSP_DnaJ_Cys-rich_dom_sf"/>
</dbReference>
<dbReference type="Pfam" id="PF01556">
    <property type="entry name" value="DnaJ_C"/>
    <property type="match status" value="1"/>
</dbReference>
<dbReference type="Gene3D" id="1.10.287.110">
    <property type="entry name" value="DnaJ domain"/>
    <property type="match status" value="1"/>
</dbReference>
<dbReference type="NCBIfam" id="TIGR02349">
    <property type="entry name" value="DnaJ_bact"/>
    <property type="match status" value="1"/>
</dbReference>
<dbReference type="SUPFAM" id="SSF46565">
    <property type="entry name" value="Chaperone J-domain"/>
    <property type="match status" value="1"/>
</dbReference>
<dbReference type="AlphaFoldDB" id="A0A8J7PZA2"/>
<dbReference type="PROSITE" id="PS00636">
    <property type="entry name" value="DNAJ_1"/>
    <property type="match status" value="1"/>
</dbReference>
<dbReference type="InterPro" id="IPR002939">
    <property type="entry name" value="DnaJ_C"/>
</dbReference>
<feature type="binding site" evidence="14">
    <location>
        <position position="180"/>
    </location>
    <ligand>
        <name>Zn(2+)</name>
        <dbReference type="ChEBI" id="CHEBI:29105"/>
        <label>2</label>
    </ligand>
</feature>
<evidence type="ECO:0000256" key="10">
    <source>
        <dbReference type="ARBA" id="ARBA00023186"/>
    </source>
</evidence>
<feature type="zinc finger region" description="CR-type" evidence="15">
    <location>
        <begin position="150"/>
        <end position="228"/>
    </location>
</feature>
<dbReference type="CDD" id="cd06257">
    <property type="entry name" value="DnaJ"/>
    <property type="match status" value="1"/>
</dbReference>
<evidence type="ECO:0000256" key="6">
    <source>
        <dbReference type="ARBA" id="ARBA00022737"/>
    </source>
</evidence>
<dbReference type="InterPro" id="IPR018253">
    <property type="entry name" value="DnaJ_domain_CS"/>
</dbReference>
<evidence type="ECO:0000256" key="9">
    <source>
        <dbReference type="ARBA" id="ARBA00023016"/>
    </source>
</evidence>